<dbReference type="SMART" id="SM00774">
    <property type="entry name" value="WRKY"/>
    <property type="match status" value="1"/>
</dbReference>
<dbReference type="EMBL" id="RXIC02000020">
    <property type="protein sequence ID" value="KAB1222907.1"/>
    <property type="molecule type" value="Genomic_DNA"/>
</dbReference>
<dbReference type="InterPro" id="IPR036576">
    <property type="entry name" value="WRKY_dom_sf"/>
</dbReference>
<keyword evidence="5" id="KW-0539">Nucleus</keyword>
<name>A0A6A1WGB2_9ROSI</name>
<feature type="region of interest" description="Disordered" evidence="8">
    <location>
        <begin position="290"/>
        <end position="364"/>
    </location>
</feature>
<feature type="compositionally biased region" description="Polar residues" evidence="8">
    <location>
        <begin position="298"/>
        <end position="322"/>
    </location>
</feature>
<dbReference type="PANTHER" id="PTHR32096">
    <property type="entry name" value="WRKY TRANSCRIPTION FACTOR 30-RELATED-RELATED"/>
    <property type="match status" value="1"/>
</dbReference>
<evidence type="ECO:0000256" key="4">
    <source>
        <dbReference type="ARBA" id="ARBA00023163"/>
    </source>
</evidence>
<comment type="subcellular location">
    <subcellularLocation>
        <location evidence="1">Nucleus</location>
    </subcellularLocation>
</comment>
<gene>
    <name evidence="10" type="ORF">CJ030_MR2G013603</name>
</gene>
<organism evidence="10 11">
    <name type="scientific">Morella rubra</name>
    <name type="common">Chinese bayberry</name>
    <dbReference type="NCBI Taxonomy" id="262757"/>
    <lineage>
        <taxon>Eukaryota</taxon>
        <taxon>Viridiplantae</taxon>
        <taxon>Streptophyta</taxon>
        <taxon>Embryophyta</taxon>
        <taxon>Tracheophyta</taxon>
        <taxon>Spermatophyta</taxon>
        <taxon>Magnoliopsida</taxon>
        <taxon>eudicotyledons</taxon>
        <taxon>Gunneridae</taxon>
        <taxon>Pentapetalae</taxon>
        <taxon>rosids</taxon>
        <taxon>fabids</taxon>
        <taxon>Fagales</taxon>
        <taxon>Myricaceae</taxon>
        <taxon>Morella</taxon>
    </lineage>
</organism>
<sequence>MENFQGDLTDIVRASGGAYGCVTGASEPSPDWQFPSDPINFSSAVLEPRDNFGDPFSYMRDPLLNELHVSSSGFFSSTSSPEIMGNTAVEDTGRGFIGGGGAVGGGDGVVGGGGGGASSSASTSTILSQKNFLDDEIKRPCNIFSRMLQISPNGKPPVSPCGSPVMSASPRGIKASAMVPSDMINANSSKGCFIDNTGVQISSPRNPGIKRRKSQAKKVVCIPAPAAVNSRPTGEVVPSDLWAWRKYGQKPIKGSPYPRGYYRCSSSKGCSARKQVERSRTDPNMLVITYTSEHNHPWPTQRNALAGSTRSQPTKNNATSKNFPGAQPQIKPTSPKEEQKESSNDDQVSPIVAGSSTRSASVKEEIDDVEKQMEMDDGEFSTEGFPYRPTMPGSNQPEDFFADLGEIETDPLDLLFTQEFTGDAQKDSKVMDPFSLFDWSGDKSSSTNVSSFEETKRGL</sequence>
<evidence type="ECO:0000256" key="5">
    <source>
        <dbReference type="ARBA" id="ARBA00023242"/>
    </source>
</evidence>
<keyword evidence="2" id="KW-0805">Transcription regulation</keyword>
<evidence type="ECO:0000256" key="3">
    <source>
        <dbReference type="ARBA" id="ARBA00023125"/>
    </source>
</evidence>
<dbReference type="AlphaFoldDB" id="A0A6A1WGB2"/>
<keyword evidence="11" id="KW-1185">Reference proteome</keyword>
<evidence type="ECO:0000256" key="8">
    <source>
        <dbReference type="SAM" id="MobiDB-lite"/>
    </source>
</evidence>
<comment type="caution">
    <text evidence="10">The sequence shown here is derived from an EMBL/GenBank/DDBJ whole genome shotgun (WGS) entry which is preliminary data.</text>
</comment>
<dbReference type="GO" id="GO:0000976">
    <property type="term" value="F:transcription cis-regulatory region binding"/>
    <property type="evidence" value="ECO:0007669"/>
    <property type="project" value="TreeGrafter"/>
</dbReference>
<reference evidence="10 11" key="1">
    <citation type="journal article" date="2019" name="Plant Biotechnol. J.">
        <title>The red bayberry genome and genetic basis of sex determination.</title>
        <authorList>
            <person name="Jia H.M."/>
            <person name="Jia H.J."/>
            <person name="Cai Q.L."/>
            <person name="Wang Y."/>
            <person name="Zhao H.B."/>
            <person name="Yang W.F."/>
            <person name="Wang G.Y."/>
            <person name="Li Y.H."/>
            <person name="Zhan D.L."/>
            <person name="Shen Y.T."/>
            <person name="Niu Q.F."/>
            <person name="Chang L."/>
            <person name="Qiu J."/>
            <person name="Zhao L."/>
            <person name="Xie H.B."/>
            <person name="Fu W.Y."/>
            <person name="Jin J."/>
            <person name="Li X.W."/>
            <person name="Jiao Y."/>
            <person name="Zhou C.C."/>
            <person name="Tu T."/>
            <person name="Chai C.Y."/>
            <person name="Gao J.L."/>
            <person name="Fan L.J."/>
            <person name="van de Weg E."/>
            <person name="Wang J.Y."/>
            <person name="Gao Z.S."/>
        </authorList>
    </citation>
    <scope>NUCLEOTIDE SEQUENCE [LARGE SCALE GENOMIC DNA]</scope>
    <source>
        <tissue evidence="10">Leaves</tissue>
    </source>
</reference>
<evidence type="ECO:0000256" key="2">
    <source>
        <dbReference type="ARBA" id="ARBA00023015"/>
    </source>
</evidence>
<feature type="domain" description="WRKY" evidence="9">
    <location>
        <begin position="233"/>
        <end position="299"/>
    </location>
</feature>
<dbReference type="Pfam" id="PF03106">
    <property type="entry name" value="WRKY"/>
    <property type="match status" value="1"/>
</dbReference>
<dbReference type="OrthoDB" id="1937086at2759"/>
<evidence type="ECO:0000313" key="10">
    <source>
        <dbReference type="EMBL" id="KAB1222907.1"/>
    </source>
</evidence>
<dbReference type="PANTHER" id="PTHR32096:SF18">
    <property type="entry name" value="DISEASE RESISTANCE PROTEIN RRS1B-RELATED"/>
    <property type="match status" value="1"/>
</dbReference>
<evidence type="ECO:0000256" key="1">
    <source>
        <dbReference type="ARBA" id="ARBA00004123"/>
    </source>
</evidence>
<feature type="compositionally biased region" description="Polar residues" evidence="8">
    <location>
        <begin position="442"/>
        <end position="452"/>
    </location>
</feature>
<feature type="compositionally biased region" description="Basic and acidic residues" evidence="8">
    <location>
        <begin position="334"/>
        <end position="343"/>
    </location>
</feature>
<dbReference type="GO" id="GO:0005634">
    <property type="term" value="C:nucleus"/>
    <property type="evidence" value="ECO:0007669"/>
    <property type="project" value="UniProtKB-SubCell"/>
</dbReference>
<dbReference type="InterPro" id="IPR044810">
    <property type="entry name" value="WRKY_plant"/>
</dbReference>
<comment type="function">
    <text evidence="6">Transcription factor. Interacts specifically with the W box (5'-(T)TGAC[CT]-3'), a frequently occurring elicitor-responsive cis-acting element.</text>
</comment>
<dbReference type="Proteomes" id="UP000516437">
    <property type="component" value="Chromosome 2"/>
</dbReference>
<dbReference type="InterPro" id="IPR003657">
    <property type="entry name" value="WRKY_dom"/>
</dbReference>
<evidence type="ECO:0000259" key="9">
    <source>
        <dbReference type="PROSITE" id="PS50811"/>
    </source>
</evidence>
<protein>
    <submittedName>
        <fullName evidence="10">Putative WRKY transcription factor 14</fullName>
    </submittedName>
</protein>
<feature type="region of interest" description="Disordered" evidence="8">
    <location>
        <begin position="437"/>
        <end position="459"/>
    </location>
</feature>
<keyword evidence="3" id="KW-0238">DNA-binding</keyword>
<dbReference type="PROSITE" id="PS50811">
    <property type="entry name" value="WRKY"/>
    <property type="match status" value="1"/>
</dbReference>
<dbReference type="FunFam" id="2.20.25.80:FF:000005">
    <property type="entry name" value="probable WRKY transcription factor 14"/>
    <property type="match status" value="1"/>
</dbReference>
<evidence type="ECO:0000256" key="6">
    <source>
        <dbReference type="ARBA" id="ARBA00059805"/>
    </source>
</evidence>
<dbReference type="SUPFAM" id="SSF118290">
    <property type="entry name" value="WRKY DNA-binding domain"/>
    <property type="match status" value="1"/>
</dbReference>
<keyword evidence="4" id="KW-0804">Transcription</keyword>
<dbReference type="GO" id="GO:0003700">
    <property type="term" value="F:DNA-binding transcription factor activity"/>
    <property type="evidence" value="ECO:0007669"/>
    <property type="project" value="InterPro"/>
</dbReference>
<accession>A0A6A1WGB2</accession>
<comment type="similarity">
    <text evidence="7">Belongs to the WRKY group II-e family.</text>
</comment>
<feature type="region of interest" description="Disordered" evidence="8">
    <location>
        <begin position="379"/>
        <end position="400"/>
    </location>
</feature>
<evidence type="ECO:0000256" key="7">
    <source>
        <dbReference type="ARBA" id="ARBA00060761"/>
    </source>
</evidence>
<dbReference type="Gene3D" id="2.20.25.80">
    <property type="entry name" value="WRKY domain"/>
    <property type="match status" value="1"/>
</dbReference>
<evidence type="ECO:0000313" key="11">
    <source>
        <dbReference type="Proteomes" id="UP000516437"/>
    </source>
</evidence>
<proteinExistence type="inferred from homology"/>